<gene>
    <name evidence="1" type="ORF">GWK17_01740</name>
</gene>
<comment type="caution">
    <text evidence="1">The sequence shown here is derived from an EMBL/GenBank/DDBJ whole genome shotgun (WGS) entry which is preliminary data.</text>
</comment>
<dbReference type="RefSeq" id="WP_167830721.1">
    <property type="nucleotide sequence ID" value="NZ_JAAVUM010000001.1"/>
</dbReference>
<dbReference type="Proteomes" id="UP000587942">
    <property type="component" value="Unassembled WGS sequence"/>
</dbReference>
<dbReference type="InterPro" id="IPR021328">
    <property type="entry name" value="CotB-like"/>
</dbReference>
<dbReference type="Gene3D" id="1.20.1260.120">
    <property type="entry name" value="Protein of unknown function DUF2935"/>
    <property type="match status" value="1"/>
</dbReference>
<dbReference type="Pfam" id="PF11155">
    <property type="entry name" value="DUF2935"/>
    <property type="match status" value="2"/>
</dbReference>
<evidence type="ECO:0000313" key="1">
    <source>
        <dbReference type="EMBL" id="NKE04206.1"/>
    </source>
</evidence>
<dbReference type="EMBL" id="JAAVUM010000001">
    <property type="protein sequence ID" value="NKE04206.1"/>
    <property type="molecule type" value="Genomic_DNA"/>
</dbReference>
<reference evidence="1 2" key="1">
    <citation type="submission" date="2020-03" db="EMBL/GenBank/DDBJ databases">
        <authorList>
            <person name="Sun Q."/>
        </authorList>
    </citation>
    <scope>NUCLEOTIDE SEQUENCE [LARGE SCALE GENOMIC DNA]</scope>
    <source>
        <strain evidence="1 2">KACC 21451</strain>
    </source>
</reference>
<evidence type="ECO:0000313" key="2">
    <source>
        <dbReference type="Proteomes" id="UP000587942"/>
    </source>
</evidence>
<organism evidence="1 2">
    <name type="scientific">Mesobacillus selenatarsenatis</name>
    <dbReference type="NCBI Taxonomy" id="388741"/>
    <lineage>
        <taxon>Bacteria</taxon>
        <taxon>Bacillati</taxon>
        <taxon>Bacillota</taxon>
        <taxon>Bacilli</taxon>
        <taxon>Bacillales</taxon>
        <taxon>Bacillaceae</taxon>
        <taxon>Mesobacillus</taxon>
    </lineage>
</organism>
<proteinExistence type="predicted"/>
<sequence length="270" mass="31795">MISLWDEQSFWLEMLRDHAYFVRDGLSPAESEYVKIANQFIGLYDNLLAKLKTIPRDAGYQDSQMIDFSRRAWKLAKNYYDFEGTLQSLRIDNKVNLNLSPTYLNGTLSENQEYLRILSYLVEGQEPVRLSITQIMDLWLEDQLGHAVLFENLLDPIEVGANMAAQEFKKRFQLYIVQNHHLKNYLRVKQPGFARQQEFIYEVGKTTLEMNQFIKQMVAKYKENTILNKSNLRFLEHHFPETCYFLASLSYYEPRLQKLVGNCSLSKPSF</sequence>
<name>A0A846TQP2_9BACI</name>
<accession>A0A846TQP2</accession>
<protein>
    <submittedName>
        <fullName evidence="1">DUF2935 domain-containing protein</fullName>
    </submittedName>
</protein>
<dbReference type="SUPFAM" id="SSF158430">
    <property type="entry name" value="Bacillus cereus metalloprotein-like"/>
    <property type="match status" value="2"/>
</dbReference>
<dbReference type="AlphaFoldDB" id="A0A846TQP2"/>